<keyword evidence="3" id="KW-1185">Reference proteome</keyword>
<dbReference type="SUPFAM" id="SSF69593">
    <property type="entry name" value="Glycerol-3-phosphate (1)-acyltransferase"/>
    <property type="match status" value="1"/>
</dbReference>
<dbReference type="SMART" id="SM00563">
    <property type="entry name" value="PlsC"/>
    <property type="match status" value="1"/>
</dbReference>
<protein>
    <submittedName>
        <fullName evidence="2">Glycerol acyltransferase</fullName>
    </submittedName>
</protein>
<reference evidence="2 3" key="1">
    <citation type="submission" date="2019-12" db="EMBL/GenBank/DDBJ databases">
        <title>Mucilaginibacter sp. HMF7410 genome sequencing and assembly.</title>
        <authorList>
            <person name="Kang H."/>
            <person name="Cha I."/>
            <person name="Kim H."/>
            <person name="Joh K."/>
        </authorList>
    </citation>
    <scope>NUCLEOTIDE SEQUENCE [LARGE SCALE GENOMIC DNA]</scope>
    <source>
        <strain evidence="2 3">HMF7410</strain>
    </source>
</reference>
<sequence length="208" mass="24650">MITSNRNRLFYKLFLPFMRWRMLKSFRALTLYNQIEIKPGHSVLLLCNHFSWWDGFLAAYLGHFIFHKKIFTMMQEDHLQQRMWLRRLGSFSISRTSRDMLKSMQYAALQLDRPENIVTVFPQGALESNHSTEIRIEKGISYLVRNIKGNCQIVYASVFVDYFESFKPTAYFHLLDCGTNHDFSLEKLTKQINGFHQQALKNQINVSH</sequence>
<feature type="domain" description="Phospholipid/glycerol acyltransferase" evidence="1">
    <location>
        <begin position="43"/>
        <end position="159"/>
    </location>
</feature>
<dbReference type="GO" id="GO:0016746">
    <property type="term" value="F:acyltransferase activity"/>
    <property type="evidence" value="ECO:0007669"/>
    <property type="project" value="UniProtKB-KW"/>
</dbReference>
<evidence type="ECO:0000259" key="1">
    <source>
        <dbReference type="SMART" id="SM00563"/>
    </source>
</evidence>
<dbReference type="Proteomes" id="UP000462014">
    <property type="component" value="Unassembled WGS sequence"/>
</dbReference>
<comment type="caution">
    <text evidence="2">The sequence shown here is derived from an EMBL/GenBank/DDBJ whole genome shotgun (WGS) entry which is preliminary data.</text>
</comment>
<gene>
    <name evidence="2" type="ORF">GO621_17020</name>
</gene>
<organism evidence="2 3">
    <name type="scientific">Mucilaginibacter arboris</name>
    <dbReference type="NCBI Taxonomy" id="2682090"/>
    <lineage>
        <taxon>Bacteria</taxon>
        <taxon>Pseudomonadati</taxon>
        <taxon>Bacteroidota</taxon>
        <taxon>Sphingobacteriia</taxon>
        <taxon>Sphingobacteriales</taxon>
        <taxon>Sphingobacteriaceae</taxon>
        <taxon>Mucilaginibacter</taxon>
    </lineage>
</organism>
<keyword evidence="2" id="KW-0012">Acyltransferase</keyword>
<dbReference type="Pfam" id="PF01553">
    <property type="entry name" value="Acyltransferase"/>
    <property type="match status" value="1"/>
</dbReference>
<proteinExistence type="predicted"/>
<evidence type="ECO:0000313" key="3">
    <source>
        <dbReference type="Proteomes" id="UP000462014"/>
    </source>
</evidence>
<dbReference type="RefSeq" id="WP_157569269.1">
    <property type="nucleotide sequence ID" value="NZ_WPIK01000020.1"/>
</dbReference>
<dbReference type="EMBL" id="WPIK01000020">
    <property type="protein sequence ID" value="MVN23228.1"/>
    <property type="molecule type" value="Genomic_DNA"/>
</dbReference>
<name>A0A7K1T115_9SPHI</name>
<dbReference type="InterPro" id="IPR002123">
    <property type="entry name" value="Plipid/glycerol_acylTrfase"/>
</dbReference>
<evidence type="ECO:0000313" key="2">
    <source>
        <dbReference type="EMBL" id="MVN23228.1"/>
    </source>
</evidence>
<keyword evidence="2" id="KW-0808">Transferase</keyword>
<dbReference type="AlphaFoldDB" id="A0A7K1T115"/>
<accession>A0A7K1T115</accession>